<reference evidence="12 13" key="1">
    <citation type="submission" date="2015-01" db="EMBL/GenBank/DDBJ databases">
        <title>The Genome Sequence of Fonsecaea multimorphosa CBS 102226.</title>
        <authorList>
            <consortium name="The Broad Institute Genomics Platform"/>
            <person name="Cuomo C."/>
            <person name="de Hoog S."/>
            <person name="Gorbushina A."/>
            <person name="Stielow B."/>
            <person name="Teixiera M."/>
            <person name="Abouelleil A."/>
            <person name="Chapman S.B."/>
            <person name="Priest M."/>
            <person name="Young S.K."/>
            <person name="Wortman J."/>
            <person name="Nusbaum C."/>
            <person name="Birren B."/>
        </authorList>
    </citation>
    <scope>NUCLEOTIDE SEQUENCE [LARGE SCALE GENOMIC DNA]</scope>
    <source>
        <strain evidence="12 13">CBS 102226</strain>
    </source>
</reference>
<evidence type="ECO:0000313" key="13">
    <source>
        <dbReference type="Proteomes" id="UP000053411"/>
    </source>
</evidence>
<evidence type="ECO:0000256" key="2">
    <source>
        <dbReference type="ARBA" id="ARBA00022723"/>
    </source>
</evidence>
<dbReference type="CDD" id="cd13899">
    <property type="entry name" value="CuRO_3_Fet3p"/>
    <property type="match status" value="1"/>
</dbReference>
<feature type="domain" description="Plastocyanin-like" evidence="11">
    <location>
        <begin position="38"/>
        <end position="153"/>
    </location>
</feature>
<dbReference type="InterPro" id="IPR033138">
    <property type="entry name" value="Cu_oxidase_CS"/>
</dbReference>
<dbReference type="AlphaFoldDB" id="A0A0D2HNP1"/>
<dbReference type="InterPro" id="IPR045087">
    <property type="entry name" value="Cu-oxidase_fam"/>
</dbReference>
<accession>A0A0D2HNP1</accession>
<evidence type="ECO:0000259" key="9">
    <source>
        <dbReference type="Pfam" id="PF00394"/>
    </source>
</evidence>
<feature type="transmembrane region" description="Helical" evidence="7">
    <location>
        <begin position="558"/>
        <end position="580"/>
    </location>
</feature>
<evidence type="ECO:0000313" key="12">
    <source>
        <dbReference type="EMBL" id="KIY03406.1"/>
    </source>
</evidence>
<feature type="region of interest" description="Disordered" evidence="6">
    <location>
        <begin position="626"/>
        <end position="652"/>
    </location>
</feature>
<dbReference type="PANTHER" id="PTHR11709">
    <property type="entry name" value="MULTI-COPPER OXIDASE"/>
    <property type="match status" value="1"/>
</dbReference>
<dbReference type="InterPro" id="IPR011706">
    <property type="entry name" value="Cu-oxidase_C"/>
</dbReference>
<dbReference type="GO" id="GO:0033215">
    <property type="term" value="P:reductive iron assimilation"/>
    <property type="evidence" value="ECO:0007669"/>
    <property type="project" value="TreeGrafter"/>
</dbReference>
<evidence type="ECO:0000256" key="7">
    <source>
        <dbReference type="SAM" id="Phobius"/>
    </source>
</evidence>
<keyword evidence="13" id="KW-1185">Reference proteome</keyword>
<dbReference type="GO" id="GO:0033573">
    <property type="term" value="C:high-affinity iron permease complex"/>
    <property type="evidence" value="ECO:0007669"/>
    <property type="project" value="TreeGrafter"/>
</dbReference>
<dbReference type="RefSeq" id="XP_016637528.1">
    <property type="nucleotide sequence ID" value="XM_016770618.1"/>
</dbReference>
<protein>
    <submittedName>
        <fullName evidence="12">Uncharacterized protein</fullName>
    </submittedName>
</protein>
<evidence type="ECO:0000256" key="4">
    <source>
        <dbReference type="ARBA" id="ARBA00023002"/>
    </source>
</evidence>
<dbReference type="Gene3D" id="2.60.40.420">
    <property type="entry name" value="Cupredoxins - blue copper proteins"/>
    <property type="match status" value="3"/>
</dbReference>
<dbReference type="VEuPathDB" id="FungiDB:Z520_00097"/>
<feature type="chain" id="PRO_5002243824" evidence="8">
    <location>
        <begin position="30"/>
        <end position="652"/>
    </location>
</feature>
<dbReference type="EMBL" id="KN848062">
    <property type="protein sequence ID" value="KIY03406.1"/>
    <property type="molecule type" value="Genomic_DNA"/>
</dbReference>
<dbReference type="CDD" id="cd13877">
    <property type="entry name" value="CuRO_2_Fet3p_like"/>
    <property type="match status" value="1"/>
</dbReference>
<comment type="similarity">
    <text evidence="1">Belongs to the multicopper oxidase family.</text>
</comment>
<evidence type="ECO:0000259" key="10">
    <source>
        <dbReference type="Pfam" id="PF07731"/>
    </source>
</evidence>
<feature type="domain" description="Plastocyanin-like" evidence="10">
    <location>
        <begin position="370"/>
        <end position="503"/>
    </location>
</feature>
<evidence type="ECO:0000256" key="6">
    <source>
        <dbReference type="SAM" id="MobiDB-lite"/>
    </source>
</evidence>
<dbReference type="InterPro" id="IPR044130">
    <property type="entry name" value="CuRO_2_Fet3-like"/>
</dbReference>
<evidence type="ECO:0000259" key="11">
    <source>
        <dbReference type="Pfam" id="PF07732"/>
    </source>
</evidence>
<dbReference type="PROSITE" id="PS00080">
    <property type="entry name" value="MULTICOPPER_OXIDASE2"/>
    <property type="match status" value="1"/>
</dbReference>
<gene>
    <name evidence="12" type="ORF">Z520_00097</name>
</gene>
<proteinExistence type="inferred from homology"/>
<dbReference type="Proteomes" id="UP000053411">
    <property type="component" value="Unassembled WGS sequence"/>
</dbReference>
<dbReference type="InterPro" id="IPR001117">
    <property type="entry name" value="Cu-oxidase_2nd"/>
</dbReference>
<keyword evidence="7" id="KW-1133">Transmembrane helix</keyword>
<dbReference type="GeneID" id="27705843"/>
<dbReference type="GO" id="GO:0004322">
    <property type="term" value="F:ferroxidase activity"/>
    <property type="evidence" value="ECO:0007669"/>
    <property type="project" value="TreeGrafter"/>
</dbReference>
<dbReference type="STRING" id="1442371.A0A0D2HNP1"/>
<keyword evidence="4" id="KW-0560">Oxidoreductase</keyword>
<dbReference type="InterPro" id="IPR011707">
    <property type="entry name" value="Cu-oxidase-like_N"/>
</dbReference>
<keyword evidence="5" id="KW-0186">Copper</keyword>
<feature type="domain" description="Plastocyanin-like" evidence="9">
    <location>
        <begin position="163"/>
        <end position="309"/>
    </location>
</feature>
<keyword evidence="7" id="KW-0472">Membrane</keyword>
<keyword evidence="7" id="KW-0812">Transmembrane</keyword>
<dbReference type="GO" id="GO:0005507">
    <property type="term" value="F:copper ion binding"/>
    <property type="evidence" value="ECO:0007669"/>
    <property type="project" value="InterPro"/>
</dbReference>
<keyword evidence="2" id="KW-0479">Metal-binding</keyword>
<feature type="compositionally biased region" description="Acidic residues" evidence="6">
    <location>
        <begin position="642"/>
        <end position="652"/>
    </location>
</feature>
<sequence>MALLFPSSPLLQTLLPLAFFLYLAQTASARVVTYDFNISWVAASPDGFSRPTIGVNGRWPPPPISADLCDTVVVNVVNALGNQSTSLHFHGLFMNGSTELDGPAQVNQCPIAPGSSFAYQFKASQPGLYWYHSHVQGQYPDGLRAPLLIRDPDHPYRGHYDDEILLSVSDWYHDQMATLIPQYLHGGSMMSQEPVPNANLLNDTQDLRIPVVPGRTYLVRLVNMAAFAGQYFWIEDHSMTIVEVDGVYTKQSAETAMIYLSSGQRCSFLVTTHQSEEDRNYPVVASMDPSLSKIRNSASQNVTGWLVYAPDQPLPQPQVLDNFDPFDDATLEPFDEMPLLPQPDQSIVLSLGMSHAGGIKWFFNSTRYSAPETPSLYTALSSGPSATNPSIYGNSTNPFVLAHNSVVEIILYNHHMVRHPFHLHGHNFQAVYRSPKKAGSFFDSGLVEDDFPRTPIRRDTLLLEPGGFMVLRFRADNPGVWLFHCHMEWHVETGLVATLIEAPLELQQQHKDRPVPQSLCGSPNSHKPEQEHDAGEPEDDHKPGPESQESKGASGSSMISTAVLTMVVFIVAMAGLVFAVQLRVKQSRRAGSIQQNSAALAPDAHLQVEQQRLLEASTSWESMDVFEDDGVSRPVKPHLDLDSEEEMDGGGR</sequence>
<evidence type="ECO:0000256" key="8">
    <source>
        <dbReference type="SAM" id="SignalP"/>
    </source>
</evidence>
<dbReference type="CDD" id="cd13851">
    <property type="entry name" value="CuRO_1_Fet3p"/>
    <property type="match status" value="1"/>
</dbReference>
<dbReference type="PROSITE" id="PS00079">
    <property type="entry name" value="MULTICOPPER_OXIDASE1"/>
    <property type="match status" value="2"/>
</dbReference>
<dbReference type="OrthoDB" id="2121828at2759"/>
<feature type="compositionally biased region" description="Basic and acidic residues" evidence="6">
    <location>
        <begin position="526"/>
        <end position="544"/>
    </location>
</feature>
<dbReference type="Pfam" id="PF07732">
    <property type="entry name" value="Cu-oxidase_3"/>
    <property type="match status" value="1"/>
</dbReference>
<feature type="signal peptide" evidence="8">
    <location>
        <begin position="1"/>
        <end position="29"/>
    </location>
</feature>
<feature type="region of interest" description="Disordered" evidence="6">
    <location>
        <begin position="510"/>
        <end position="556"/>
    </location>
</feature>
<dbReference type="InterPro" id="IPR002355">
    <property type="entry name" value="Cu_oxidase_Cu_BS"/>
</dbReference>
<keyword evidence="3 8" id="KW-0732">Signal</keyword>
<dbReference type="Pfam" id="PF07731">
    <property type="entry name" value="Cu-oxidase_2"/>
    <property type="match status" value="1"/>
</dbReference>
<dbReference type="InterPro" id="IPR008972">
    <property type="entry name" value="Cupredoxin"/>
</dbReference>
<organism evidence="12 13">
    <name type="scientific">Fonsecaea multimorphosa CBS 102226</name>
    <dbReference type="NCBI Taxonomy" id="1442371"/>
    <lineage>
        <taxon>Eukaryota</taxon>
        <taxon>Fungi</taxon>
        <taxon>Dikarya</taxon>
        <taxon>Ascomycota</taxon>
        <taxon>Pezizomycotina</taxon>
        <taxon>Eurotiomycetes</taxon>
        <taxon>Chaetothyriomycetidae</taxon>
        <taxon>Chaetothyriales</taxon>
        <taxon>Herpotrichiellaceae</taxon>
        <taxon>Fonsecaea</taxon>
    </lineage>
</organism>
<dbReference type="SUPFAM" id="SSF49503">
    <property type="entry name" value="Cupredoxins"/>
    <property type="match status" value="3"/>
</dbReference>
<dbReference type="PANTHER" id="PTHR11709:SF361">
    <property type="entry name" value="IRON TRANSPORT MULTICOPPER OXIDASE FET3"/>
    <property type="match status" value="1"/>
</dbReference>
<dbReference type="GO" id="GO:0010106">
    <property type="term" value="P:cellular response to iron ion starvation"/>
    <property type="evidence" value="ECO:0007669"/>
    <property type="project" value="TreeGrafter"/>
</dbReference>
<dbReference type="Pfam" id="PF00394">
    <property type="entry name" value="Cu-oxidase"/>
    <property type="match status" value="1"/>
</dbReference>
<evidence type="ECO:0000256" key="1">
    <source>
        <dbReference type="ARBA" id="ARBA00010609"/>
    </source>
</evidence>
<name>A0A0D2HNP1_9EURO</name>
<evidence type="ECO:0000256" key="3">
    <source>
        <dbReference type="ARBA" id="ARBA00022729"/>
    </source>
</evidence>
<evidence type="ECO:0000256" key="5">
    <source>
        <dbReference type="ARBA" id="ARBA00023008"/>
    </source>
</evidence>